<gene>
    <name evidence="1" type="ORF">GCM10009789_86350</name>
</gene>
<protein>
    <submittedName>
        <fullName evidence="1">Uncharacterized protein</fullName>
    </submittedName>
</protein>
<keyword evidence="2" id="KW-1185">Reference proteome</keyword>
<accession>A0ABP4QT53</accession>
<name>A0ABP4QT53_9ACTN</name>
<dbReference type="Proteomes" id="UP001500393">
    <property type="component" value="Unassembled WGS sequence"/>
</dbReference>
<sequence>MRQGLYLVLSDPQHQFPTVTRSSEPFIVLRLDTDDPAATDGKSVQLSSAAPAASTLWTLRDGEPAVRLEPGQVLPIWSGAAIHPELAALLRLSRTAEAGASLVPVPLLLIGVRQGARTVRSSYFACTRVRRSGTSWVRIGEVERASVVLEELIAPGLELLAGERREISSELHQFTNFHKNTEIEVKLTLTTETSPAAVADHFVSLVERDGLPGFVSDLGNELQRWEYSQTTFEILSPDHEKGYMGFVAQADGTYVIRHKTFPQDTLRRREVFHRGIEAEPSGFEGYLAATFPEMRFRRLPAFSRSRFDVNLESTATGHFFGIETDEVVAGDHVMRQVEIEYHKSRRIPCVNPDDIESELFRLQDLVLAELKAIGIEADAGYRSKLSFLRDLVDR</sequence>
<evidence type="ECO:0000313" key="2">
    <source>
        <dbReference type="Proteomes" id="UP001500393"/>
    </source>
</evidence>
<proteinExistence type="predicted"/>
<comment type="caution">
    <text evidence="1">The sequence shown here is derived from an EMBL/GenBank/DDBJ whole genome shotgun (WGS) entry which is preliminary data.</text>
</comment>
<evidence type="ECO:0000313" key="1">
    <source>
        <dbReference type="EMBL" id="GAA1619323.1"/>
    </source>
</evidence>
<dbReference type="EMBL" id="BAAAOS010000070">
    <property type="protein sequence ID" value="GAA1619323.1"/>
    <property type="molecule type" value="Genomic_DNA"/>
</dbReference>
<organism evidence="1 2">
    <name type="scientific">Kribbella sancticallisti</name>
    <dbReference type="NCBI Taxonomy" id="460087"/>
    <lineage>
        <taxon>Bacteria</taxon>
        <taxon>Bacillati</taxon>
        <taxon>Actinomycetota</taxon>
        <taxon>Actinomycetes</taxon>
        <taxon>Propionibacteriales</taxon>
        <taxon>Kribbellaceae</taxon>
        <taxon>Kribbella</taxon>
    </lineage>
</organism>
<reference evidence="2" key="1">
    <citation type="journal article" date="2019" name="Int. J. Syst. Evol. Microbiol.">
        <title>The Global Catalogue of Microorganisms (GCM) 10K type strain sequencing project: providing services to taxonomists for standard genome sequencing and annotation.</title>
        <authorList>
            <consortium name="The Broad Institute Genomics Platform"/>
            <consortium name="The Broad Institute Genome Sequencing Center for Infectious Disease"/>
            <person name="Wu L."/>
            <person name="Ma J."/>
        </authorList>
    </citation>
    <scope>NUCLEOTIDE SEQUENCE [LARGE SCALE GENOMIC DNA]</scope>
    <source>
        <strain evidence="2">JCM 14969</strain>
    </source>
</reference>